<evidence type="ECO:0000313" key="2">
    <source>
        <dbReference type="EMBL" id="AUM75280.1"/>
    </source>
</evidence>
<dbReference type="InterPro" id="IPR036388">
    <property type="entry name" value="WH-like_DNA-bd_sf"/>
</dbReference>
<dbReference type="RefSeq" id="WP_101500623.1">
    <property type="nucleotide sequence ID" value="NZ_CP025583.1"/>
</dbReference>
<dbReference type="InterPro" id="IPR036390">
    <property type="entry name" value="WH_DNA-bd_sf"/>
</dbReference>
<dbReference type="SMART" id="SM00347">
    <property type="entry name" value="HTH_MARR"/>
    <property type="match status" value="1"/>
</dbReference>
<dbReference type="PANTHER" id="PTHR33164">
    <property type="entry name" value="TRANSCRIPTIONAL REGULATOR, MARR FAMILY"/>
    <property type="match status" value="1"/>
</dbReference>
<feature type="domain" description="HTH marR-type" evidence="1">
    <location>
        <begin position="18"/>
        <end position="151"/>
    </location>
</feature>
<dbReference type="PRINTS" id="PR00598">
    <property type="entry name" value="HTHMARR"/>
</dbReference>
<name>A0A2K9MI32_9RHOB</name>
<dbReference type="Proteomes" id="UP000234882">
    <property type="component" value="Chromosome"/>
</dbReference>
<protein>
    <submittedName>
        <fullName evidence="2">MarR family transcriptional regulator</fullName>
    </submittedName>
</protein>
<dbReference type="Pfam" id="PF01047">
    <property type="entry name" value="MarR"/>
    <property type="match status" value="1"/>
</dbReference>
<dbReference type="OrthoDB" id="8906692at2"/>
<evidence type="ECO:0000259" key="1">
    <source>
        <dbReference type="PROSITE" id="PS50995"/>
    </source>
</evidence>
<proteinExistence type="predicted"/>
<organism evidence="2 3">
    <name type="scientific">Paracoccus jeotgali</name>
    <dbReference type="NCBI Taxonomy" id="2065379"/>
    <lineage>
        <taxon>Bacteria</taxon>
        <taxon>Pseudomonadati</taxon>
        <taxon>Pseudomonadota</taxon>
        <taxon>Alphaproteobacteria</taxon>
        <taxon>Rhodobacterales</taxon>
        <taxon>Paracoccaceae</taxon>
        <taxon>Paracoccus</taxon>
    </lineage>
</organism>
<sequence length="155" mass="17048">MDGRAQPEGETEAGGFLHDYTLFLMAMASAHVSAGFHRIAAEQGLSVPEWRVLACLHDRNTASMTELARLSLMEQSRLTHLIGRMQARGLVSRKRSSQNRRSVQVRLTPEGATLAADLVAQAKAHEGVAVTERLGEDGRAQFHALLRRLIDEPLP</sequence>
<dbReference type="EMBL" id="CP025583">
    <property type="protein sequence ID" value="AUM75280.1"/>
    <property type="molecule type" value="Genomic_DNA"/>
</dbReference>
<dbReference type="PANTHER" id="PTHR33164:SF13">
    <property type="entry name" value="4-HYDROXYPHENYLACETATE CATABOLISM PROTEIN"/>
    <property type="match status" value="1"/>
</dbReference>
<dbReference type="AlphaFoldDB" id="A0A2K9MI32"/>
<keyword evidence="3" id="KW-1185">Reference proteome</keyword>
<dbReference type="SUPFAM" id="SSF46785">
    <property type="entry name" value="Winged helix' DNA-binding domain"/>
    <property type="match status" value="1"/>
</dbReference>
<dbReference type="InterPro" id="IPR000835">
    <property type="entry name" value="HTH_MarR-typ"/>
</dbReference>
<dbReference type="GO" id="GO:0003700">
    <property type="term" value="F:DNA-binding transcription factor activity"/>
    <property type="evidence" value="ECO:0007669"/>
    <property type="project" value="InterPro"/>
</dbReference>
<dbReference type="PROSITE" id="PS50995">
    <property type="entry name" value="HTH_MARR_2"/>
    <property type="match status" value="1"/>
</dbReference>
<dbReference type="Gene3D" id="1.10.10.10">
    <property type="entry name" value="Winged helix-like DNA-binding domain superfamily/Winged helix DNA-binding domain"/>
    <property type="match status" value="1"/>
</dbReference>
<accession>A0A2K9MI32</accession>
<gene>
    <name evidence="2" type="ORF">CYR75_14100</name>
</gene>
<reference evidence="3" key="1">
    <citation type="submission" date="2017-12" db="EMBL/GenBank/DDBJ databases">
        <title>Genomic analysis of Paracoccus sp. CBA4604.</title>
        <authorList>
            <person name="Roh S.W."/>
            <person name="Kim J.Y."/>
            <person name="Kim J.S."/>
        </authorList>
    </citation>
    <scope>NUCLEOTIDE SEQUENCE [LARGE SCALE GENOMIC DNA]</scope>
    <source>
        <strain evidence="3">CBA4604</strain>
    </source>
</reference>
<dbReference type="KEGG" id="paru:CYR75_14100"/>
<dbReference type="InterPro" id="IPR039422">
    <property type="entry name" value="MarR/SlyA-like"/>
</dbReference>
<dbReference type="GO" id="GO:0006950">
    <property type="term" value="P:response to stress"/>
    <property type="evidence" value="ECO:0007669"/>
    <property type="project" value="TreeGrafter"/>
</dbReference>
<evidence type="ECO:0000313" key="3">
    <source>
        <dbReference type="Proteomes" id="UP000234882"/>
    </source>
</evidence>